<keyword evidence="7" id="KW-0325">Glycoprotein</keyword>
<evidence type="ECO:0000256" key="6">
    <source>
        <dbReference type="ARBA" id="ARBA00023170"/>
    </source>
</evidence>
<dbReference type="Gene3D" id="3.40.50.2300">
    <property type="match status" value="2"/>
</dbReference>
<dbReference type="GO" id="GO:0038039">
    <property type="term" value="C:G protein-coupled receptor heterodimeric complex"/>
    <property type="evidence" value="ECO:0000318"/>
    <property type="project" value="GO_Central"/>
</dbReference>
<evidence type="ECO:0000259" key="10">
    <source>
        <dbReference type="PROSITE" id="PS50259"/>
    </source>
</evidence>
<dbReference type="eggNOG" id="KOG1055">
    <property type="taxonomic scope" value="Eukaryota"/>
</dbReference>
<evidence type="ECO:0000313" key="12">
    <source>
        <dbReference type="Proteomes" id="UP000009022"/>
    </source>
</evidence>
<comment type="subcellular location">
    <subcellularLocation>
        <location evidence="1">Membrane</location>
        <topology evidence="1">Multi-pass membrane protein</topology>
    </subcellularLocation>
</comment>
<feature type="transmembrane region" description="Helical" evidence="9">
    <location>
        <begin position="333"/>
        <end position="357"/>
    </location>
</feature>
<keyword evidence="2 9" id="KW-0812">Transmembrane</keyword>
<evidence type="ECO:0000256" key="5">
    <source>
        <dbReference type="ARBA" id="ARBA00023136"/>
    </source>
</evidence>
<dbReference type="HOGENOM" id="CLU_005240_3_0_1"/>
<feature type="domain" description="G-protein coupled receptors family 3 profile" evidence="10">
    <location>
        <begin position="332"/>
        <end position="596"/>
    </location>
</feature>
<dbReference type="InterPro" id="IPR028082">
    <property type="entry name" value="Peripla_BP_I"/>
</dbReference>
<sequence>MYKISGGATAANLVTGSNFPYFFSSNINDVSLNIVRLEFIQRYQWQRIAVIMQTTSSLYLSGGQDFVKGLHDKNFTVVAEESFATNPERSVESLQNKDARIVFIFSDVRNAANILCKAYKLGMYGENYAYLLLNIYFPSWIDISASLTNCTSDQLWTVARNYFTFAPFFGYRSNPTIVSGRTYKQHLEDYRKFTAQYDPVDGYNRAVYDSVYALALALNKTEERLRSYNMSLSDFHYNNTFIFNILFKALKETQFLGASGPFRFYSRSRIGNVDIIQYQNISGSFKEVTIGNYLGANSNIVLMKEKIIWPGGKIPSDHVEIKTEKVPISYQTFLIFLILSVIGIAVTVTFLLFNIAFRLERVIKMSSPKINNLFLLGCILCYVSVVIHGSEAINYQSLPALQVICTARIWTLIIGFTLAFGSLFSKMWRVYKIFTNKTAKSVIIRDRQLFSITVILALIDLVLLTLWQIIDPLVPTWQVVNLTTMRTQSNILIRESYLICTCSNITIWIGITLAYKFVVLIFGAFLSWETRSVNIPALNDSYHVGLSIYNVVIICTIGFLINILVPVTPQTAFVVTGTFIIFCTTSIVCFIFFPKVKSKLNPTVTYGLSRRIYPEAAGEIRSKIPETLGSE</sequence>
<dbReference type="AlphaFoldDB" id="B3S175"/>
<dbReference type="PROSITE" id="PS50259">
    <property type="entry name" value="G_PROTEIN_RECEP_F3_4"/>
    <property type="match status" value="1"/>
</dbReference>
<keyword evidence="4" id="KW-0297">G-protein coupled receptor</keyword>
<evidence type="ECO:0000256" key="7">
    <source>
        <dbReference type="ARBA" id="ARBA00023180"/>
    </source>
</evidence>
<feature type="transmembrane region" description="Helical" evidence="9">
    <location>
        <begin position="409"/>
        <end position="428"/>
    </location>
</feature>
<dbReference type="GO" id="GO:0004965">
    <property type="term" value="F:G protein-coupled GABA receptor activity"/>
    <property type="evidence" value="ECO:0000318"/>
    <property type="project" value="GO_Central"/>
</dbReference>
<evidence type="ECO:0000256" key="8">
    <source>
        <dbReference type="ARBA" id="ARBA00023224"/>
    </source>
</evidence>
<evidence type="ECO:0000313" key="11">
    <source>
        <dbReference type="EMBL" id="EDV23193.1"/>
    </source>
</evidence>
<dbReference type="CTD" id="6755316"/>
<dbReference type="PhylomeDB" id="B3S175"/>
<dbReference type="InterPro" id="IPR002455">
    <property type="entry name" value="GPCR3_GABA-B"/>
</dbReference>
<evidence type="ECO:0000256" key="3">
    <source>
        <dbReference type="ARBA" id="ARBA00022989"/>
    </source>
</evidence>
<dbReference type="Pfam" id="PF01094">
    <property type="entry name" value="ANF_receptor"/>
    <property type="match status" value="1"/>
</dbReference>
<evidence type="ECO:0000256" key="4">
    <source>
        <dbReference type="ARBA" id="ARBA00023040"/>
    </source>
</evidence>
<dbReference type="PRINTS" id="PR01176">
    <property type="entry name" value="GABABRECEPTR"/>
</dbReference>
<dbReference type="PANTHER" id="PTHR10519">
    <property type="entry name" value="GABA-B RECEPTOR"/>
    <property type="match status" value="1"/>
</dbReference>
<feature type="transmembrane region" description="Helical" evidence="9">
    <location>
        <begin position="546"/>
        <end position="565"/>
    </location>
</feature>
<evidence type="ECO:0000256" key="2">
    <source>
        <dbReference type="ARBA" id="ARBA00022692"/>
    </source>
</evidence>
<keyword evidence="6" id="KW-0675">Receptor</keyword>
<dbReference type="OMA" id="ANILCKA"/>
<feature type="transmembrane region" description="Helical" evidence="9">
    <location>
        <begin position="505"/>
        <end position="526"/>
    </location>
</feature>
<feature type="transmembrane region" description="Helical" evidence="9">
    <location>
        <begin position="571"/>
        <end position="593"/>
    </location>
</feature>
<protein>
    <recommendedName>
        <fullName evidence="10">G-protein coupled receptors family 3 profile domain-containing protein</fullName>
    </recommendedName>
</protein>
<evidence type="ECO:0000256" key="9">
    <source>
        <dbReference type="SAM" id="Phobius"/>
    </source>
</evidence>
<dbReference type="InterPro" id="IPR017978">
    <property type="entry name" value="GPCR_3_C"/>
</dbReference>
<dbReference type="FunFam" id="3.40.50.2300:FF:000854">
    <property type="match status" value="1"/>
</dbReference>
<dbReference type="PANTHER" id="PTHR10519:SF74">
    <property type="entry name" value="GAMMA-AMINOBUTYRIC ACID TYPE B RECEPTOR SUBUNIT 2"/>
    <property type="match status" value="1"/>
</dbReference>
<dbReference type="EMBL" id="DS985247">
    <property type="protein sequence ID" value="EDV23193.1"/>
    <property type="molecule type" value="Genomic_DNA"/>
</dbReference>
<dbReference type="InParanoid" id="B3S175"/>
<feature type="transmembrane region" description="Helical" evidence="9">
    <location>
        <begin position="369"/>
        <end position="389"/>
    </location>
</feature>
<keyword evidence="12" id="KW-1185">Reference proteome</keyword>
<feature type="transmembrane region" description="Helical" evidence="9">
    <location>
        <begin position="449"/>
        <end position="470"/>
    </location>
</feature>
<organism evidence="11 12">
    <name type="scientific">Trichoplax adhaerens</name>
    <name type="common">Trichoplax reptans</name>
    <dbReference type="NCBI Taxonomy" id="10228"/>
    <lineage>
        <taxon>Eukaryota</taxon>
        <taxon>Metazoa</taxon>
        <taxon>Placozoa</taxon>
        <taxon>Uniplacotomia</taxon>
        <taxon>Trichoplacea</taxon>
        <taxon>Trichoplacidae</taxon>
        <taxon>Trichoplax</taxon>
    </lineage>
</organism>
<keyword evidence="3 9" id="KW-1133">Transmembrane helix</keyword>
<keyword evidence="8" id="KW-0807">Transducer</keyword>
<keyword evidence="5 9" id="KW-0472">Membrane</keyword>
<dbReference type="InterPro" id="IPR001828">
    <property type="entry name" value="ANF_lig-bd_rcpt"/>
</dbReference>
<dbReference type="CDD" id="cd15047">
    <property type="entry name" value="7tmC_GABA-B-like"/>
    <property type="match status" value="1"/>
</dbReference>
<dbReference type="OrthoDB" id="17569at2759"/>
<dbReference type="SUPFAM" id="SSF53822">
    <property type="entry name" value="Periplasmic binding protein-like I"/>
    <property type="match status" value="1"/>
</dbReference>
<dbReference type="STRING" id="10228.B3S175"/>
<dbReference type="Proteomes" id="UP000009022">
    <property type="component" value="Unassembled WGS sequence"/>
</dbReference>
<dbReference type="PRINTS" id="PR01177">
    <property type="entry name" value="GABAB1RECPTR"/>
</dbReference>
<reference evidence="11 12" key="1">
    <citation type="journal article" date="2008" name="Nature">
        <title>The Trichoplax genome and the nature of placozoans.</title>
        <authorList>
            <person name="Srivastava M."/>
            <person name="Begovic E."/>
            <person name="Chapman J."/>
            <person name="Putnam N.H."/>
            <person name="Hellsten U."/>
            <person name="Kawashima T."/>
            <person name="Kuo A."/>
            <person name="Mitros T."/>
            <person name="Salamov A."/>
            <person name="Carpenter M.L."/>
            <person name="Signorovitch A.Y."/>
            <person name="Moreno M.A."/>
            <person name="Kamm K."/>
            <person name="Grimwood J."/>
            <person name="Schmutz J."/>
            <person name="Shapiro H."/>
            <person name="Grigoriev I.V."/>
            <person name="Buss L.W."/>
            <person name="Schierwater B."/>
            <person name="Dellaporta S.L."/>
            <person name="Rokhsar D.S."/>
        </authorList>
    </citation>
    <scope>NUCLEOTIDE SEQUENCE [LARGE SCALE GENOMIC DNA]</scope>
    <source>
        <strain evidence="11 12">Grell-BS-1999</strain>
    </source>
</reference>
<accession>B3S175</accession>
<gene>
    <name evidence="11" type="ORF">TRIADDRAFT_64091</name>
</gene>
<name>B3S175_TRIAD</name>
<dbReference type="RefSeq" id="XP_002114103.1">
    <property type="nucleotide sequence ID" value="XM_002114067.1"/>
</dbReference>
<dbReference type="KEGG" id="tad:TRIADDRAFT_64091"/>
<proteinExistence type="predicted"/>
<dbReference type="GeneID" id="6755316"/>
<dbReference type="Pfam" id="PF00003">
    <property type="entry name" value="7tm_3"/>
    <property type="match status" value="1"/>
</dbReference>
<evidence type="ECO:0000256" key="1">
    <source>
        <dbReference type="ARBA" id="ARBA00004141"/>
    </source>
</evidence>
<dbReference type="GO" id="GO:0007214">
    <property type="term" value="P:gamma-aminobutyric acid signaling pathway"/>
    <property type="evidence" value="ECO:0000318"/>
    <property type="project" value="GO_Central"/>
</dbReference>